<evidence type="ECO:0000256" key="1">
    <source>
        <dbReference type="ARBA" id="ARBA00022723"/>
    </source>
</evidence>
<proteinExistence type="predicted"/>
<keyword evidence="2 4" id="KW-0863">Zinc-finger</keyword>
<evidence type="ECO:0000313" key="7">
    <source>
        <dbReference type="Proteomes" id="UP001227230"/>
    </source>
</evidence>
<protein>
    <recommendedName>
        <fullName evidence="5">RING-type domain-containing protein</fullName>
    </recommendedName>
</protein>
<dbReference type="SUPFAM" id="SSF57850">
    <property type="entry name" value="RING/U-box"/>
    <property type="match status" value="1"/>
</dbReference>
<feature type="domain" description="RING-type" evidence="5">
    <location>
        <begin position="68"/>
        <end position="109"/>
    </location>
</feature>
<dbReference type="Gene3D" id="3.30.40.10">
    <property type="entry name" value="Zinc/RING finger domain, C3HC4 (zinc finger)"/>
    <property type="match status" value="1"/>
</dbReference>
<dbReference type="SMART" id="SM00184">
    <property type="entry name" value="RING"/>
    <property type="match status" value="1"/>
</dbReference>
<keyword evidence="7" id="KW-1185">Reference proteome</keyword>
<dbReference type="InterPro" id="IPR001841">
    <property type="entry name" value="Znf_RING"/>
</dbReference>
<organism evidence="6 7">
    <name type="scientific">Vitis vinifera</name>
    <name type="common">Grape</name>
    <dbReference type="NCBI Taxonomy" id="29760"/>
    <lineage>
        <taxon>Eukaryota</taxon>
        <taxon>Viridiplantae</taxon>
        <taxon>Streptophyta</taxon>
        <taxon>Embryophyta</taxon>
        <taxon>Tracheophyta</taxon>
        <taxon>Spermatophyta</taxon>
        <taxon>Magnoliopsida</taxon>
        <taxon>eudicotyledons</taxon>
        <taxon>Gunneridae</taxon>
        <taxon>Pentapetalae</taxon>
        <taxon>rosids</taxon>
        <taxon>Vitales</taxon>
        <taxon>Vitaceae</taxon>
        <taxon>Viteae</taxon>
        <taxon>Vitis</taxon>
    </lineage>
</organism>
<dbReference type="Pfam" id="PF13639">
    <property type="entry name" value="zf-RING_2"/>
    <property type="match status" value="1"/>
</dbReference>
<evidence type="ECO:0000313" key="6">
    <source>
        <dbReference type="EMBL" id="WKA04636.1"/>
    </source>
</evidence>
<reference evidence="6 7" key="1">
    <citation type="journal article" date="2023" name="Hortic Res">
        <title>The complete reference genome for grapevine (Vitis vinifera L.) genetics and breeding.</title>
        <authorList>
            <person name="Shi X."/>
            <person name="Cao S."/>
            <person name="Wang X."/>
            <person name="Huang S."/>
            <person name="Wang Y."/>
            <person name="Liu Z."/>
            <person name="Liu W."/>
            <person name="Leng X."/>
            <person name="Peng Y."/>
            <person name="Wang N."/>
            <person name="Wang Y."/>
            <person name="Ma Z."/>
            <person name="Xu X."/>
            <person name="Zhang F."/>
            <person name="Xue H."/>
            <person name="Zhong H."/>
            <person name="Wang Y."/>
            <person name="Zhang K."/>
            <person name="Velt A."/>
            <person name="Avia K."/>
            <person name="Holtgrawe D."/>
            <person name="Grimplet J."/>
            <person name="Matus J.T."/>
            <person name="Ware D."/>
            <person name="Wu X."/>
            <person name="Wang H."/>
            <person name="Liu C."/>
            <person name="Fang Y."/>
            <person name="Rustenholz C."/>
            <person name="Cheng Z."/>
            <person name="Xiao H."/>
            <person name="Zhou Y."/>
        </authorList>
    </citation>
    <scope>NUCLEOTIDE SEQUENCE [LARGE SCALE GENOMIC DNA]</scope>
    <source>
        <strain evidence="7">cv. Pinot noir / PN40024</strain>
        <tissue evidence="6">Leaf</tissue>
    </source>
</reference>
<evidence type="ECO:0000256" key="3">
    <source>
        <dbReference type="ARBA" id="ARBA00022833"/>
    </source>
</evidence>
<keyword evidence="1" id="KW-0479">Metal-binding</keyword>
<gene>
    <name evidence="6" type="ORF">VitviT2T_022650</name>
</gene>
<dbReference type="EMBL" id="CP126661">
    <property type="protein sequence ID" value="WKA04636.1"/>
    <property type="molecule type" value="Genomic_DNA"/>
</dbReference>
<dbReference type="PANTHER" id="PTHR45931">
    <property type="entry name" value="SI:CH211-59O9.10"/>
    <property type="match status" value="1"/>
</dbReference>
<dbReference type="InterPro" id="IPR013083">
    <property type="entry name" value="Znf_RING/FYVE/PHD"/>
</dbReference>
<accession>A0ABY9DDH2</accession>
<dbReference type="PROSITE" id="PS50089">
    <property type="entry name" value="ZF_RING_2"/>
    <property type="match status" value="1"/>
</dbReference>
<evidence type="ECO:0000259" key="5">
    <source>
        <dbReference type="PROSITE" id="PS50089"/>
    </source>
</evidence>
<dbReference type="InterPro" id="IPR051834">
    <property type="entry name" value="RING_finger_E3_ligase"/>
</dbReference>
<keyword evidence="3" id="KW-0862">Zinc</keyword>
<name>A0ABY9DDH2_VITVI</name>
<sequence>MAYRGEGNSGDWSLEDYLRRNSDAFAMVMPFQGVALRGEGPENRSRRVAPAEVINATPTVVFSEATDCVICLELVPVGGEVREMPCGHRFHSHCILRWLGIHGSCPVFRRMIPVDRVTGRRSFLLRVIRREDLGRNPGSLSNLSTDGVNDARGSIVELSWVNDFEPGFTDY</sequence>
<evidence type="ECO:0000256" key="2">
    <source>
        <dbReference type="ARBA" id="ARBA00022771"/>
    </source>
</evidence>
<evidence type="ECO:0000256" key="4">
    <source>
        <dbReference type="PROSITE-ProRule" id="PRU00175"/>
    </source>
</evidence>
<dbReference type="Proteomes" id="UP001227230">
    <property type="component" value="Chromosome 14"/>
</dbReference>
<dbReference type="PANTHER" id="PTHR45931:SF3">
    <property type="entry name" value="RING ZINC FINGER-CONTAINING PROTEIN"/>
    <property type="match status" value="1"/>
</dbReference>